<keyword evidence="9" id="KW-1185">Reference proteome</keyword>
<dbReference type="RefSeq" id="WP_182220466.1">
    <property type="nucleotide sequence ID" value="NZ_JACEZS010000028.1"/>
</dbReference>
<protein>
    <recommendedName>
        <fullName evidence="6">FMN dependent NADH:quinone oxidoreductase</fullName>
        <ecNumber evidence="6">1.6.5.-</ecNumber>
    </recommendedName>
    <alternativeName>
        <fullName evidence="6">Azo-dye reductase</fullName>
    </alternativeName>
    <alternativeName>
        <fullName evidence="6">FMN-dependent NADH-azo compound oxidoreductase</fullName>
    </alternativeName>
    <alternativeName>
        <fullName evidence="6">FMN-dependent NADH-azoreductase</fullName>
        <ecNumber evidence="6">1.7.1.17</ecNumber>
    </alternativeName>
</protein>
<dbReference type="InterPro" id="IPR050104">
    <property type="entry name" value="FMN-dep_NADH:Q_OxRdtase_AzoR1"/>
</dbReference>
<comment type="cofactor">
    <cofactor evidence="6">
        <name>FMN</name>
        <dbReference type="ChEBI" id="CHEBI:58210"/>
    </cofactor>
    <text evidence="6">Binds 1 FMN per subunit.</text>
</comment>
<evidence type="ECO:0000313" key="8">
    <source>
        <dbReference type="EMBL" id="MBA5608293.1"/>
    </source>
</evidence>
<comment type="function">
    <text evidence="6">Quinone reductase that provides resistance to thiol-specific stress caused by electrophilic quinones.</text>
</comment>
<feature type="binding site" evidence="6">
    <location>
        <begin position="16"/>
        <end position="18"/>
    </location>
    <ligand>
        <name>FMN</name>
        <dbReference type="ChEBI" id="CHEBI:58210"/>
    </ligand>
</feature>
<dbReference type="GO" id="GO:0010181">
    <property type="term" value="F:FMN binding"/>
    <property type="evidence" value="ECO:0007669"/>
    <property type="project" value="UniProtKB-UniRule"/>
</dbReference>
<dbReference type="GO" id="GO:0009055">
    <property type="term" value="F:electron transfer activity"/>
    <property type="evidence" value="ECO:0007669"/>
    <property type="project" value="UniProtKB-UniRule"/>
</dbReference>
<evidence type="ECO:0000256" key="2">
    <source>
        <dbReference type="ARBA" id="ARBA00022643"/>
    </source>
</evidence>
<evidence type="ECO:0000256" key="3">
    <source>
        <dbReference type="ARBA" id="ARBA00023002"/>
    </source>
</evidence>
<comment type="caution">
    <text evidence="6">Lacks conserved residue(s) required for the propagation of feature annotation.</text>
</comment>
<name>A0A7W2ELV3_9BURK</name>
<dbReference type="EC" id="1.7.1.17" evidence="6"/>
<dbReference type="Pfam" id="PF02525">
    <property type="entry name" value="Flavodoxin_2"/>
    <property type="match status" value="1"/>
</dbReference>
<organism evidence="8 9">
    <name type="scientific">Rugamonas fusca</name>
    <dbReference type="NCBI Taxonomy" id="2758568"/>
    <lineage>
        <taxon>Bacteria</taxon>
        <taxon>Pseudomonadati</taxon>
        <taxon>Pseudomonadota</taxon>
        <taxon>Betaproteobacteria</taxon>
        <taxon>Burkholderiales</taxon>
        <taxon>Oxalobacteraceae</taxon>
        <taxon>Telluria group</taxon>
        <taxon>Rugamonas</taxon>
    </lineage>
</organism>
<comment type="function">
    <text evidence="6">Also exhibits azoreductase activity. Catalyzes the reductive cleavage of the azo bond in aromatic azo compounds to the corresponding amines.</text>
</comment>
<dbReference type="Gene3D" id="3.40.50.360">
    <property type="match status" value="1"/>
</dbReference>
<dbReference type="InterPro" id="IPR003680">
    <property type="entry name" value="Flavodoxin_fold"/>
</dbReference>
<comment type="catalytic activity">
    <reaction evidence="6">
        <text>2 a quinone + NADH + H(+) = 2 a 1,4-benzosemiquinone + NAD(+)</text>
        <dbReference type="Rhea" id="RHEA:65952"/>
        <dbReference type="ChEBI" id="CHEBI:15378"/>
        <dbReference type="ChEBI" id="CHEBI:57540"/>
        <dbReference type="ChEBI" id="CHEBI:57945"/>
        <dbReference type="ChEBI" id="CHEBI:132124"/>
        <dbReference type="ChEBI" id="CHEBI:134225"/>
    </reaction>
</comment>
<dbReference type="GO" id="GO:0016655">
    <property type="term" value="F:oxidoreductase activity, acting on NAD(P)H, quinone or similar compound as acceptor"/>
    <property type="evidence" value="ECO:0007669"/>
    <property type="project" value="InterPro"/>
</dbReference>
<reference evidence="8 9" key="1">
    <citation type="submission" date="2020-07" db="EMBL/GenBank/DDBJ databases">
        <title>Novel species isolated from subtropical streams in China.</title>
        <authorList>
            <person name="Lu H."/>
        </authorList>
    </citation>
    <scope>NUCLEOTIDE SEQUENCE [LARGE SCALE GENOMIC DNA]</scope>
    <source>
        <strain evidence="8 9">FT3S</strain>
    </source>
</reference>
<dbReference type="InterPro" id="IPR023048">
    <property type="entry name" value="NADH:quinone_OxRdtase_FMN_depd"/>
</dbReference>
<dbReference type="SUPFAM" id="SSF52218">
    <property type="entry name" value="Flavoproteins"/>
    <property type="match status" value="1"/>
</dbReference>
<dbReference type="InterPro" id="IPR029039">
    <property type="entry name" value="Flavoprotein-like_sf"/>
</dbReference>
<dbReference type="HAMAP" id="MF_01216">
    <property type="entry name" value="Azoreductase_type1"/>
    <property type="match status" value="1"/>
</dbReference>
<feature type="domain" description="Flavodoxin-like fold" evidence="7">
    <location>
        <begin position="3"/>
        <end position="194"/>
    </location>
</feature>
<dbReference type="PANTHER" id="PTHR43741">
    <property type="entry name" value="FMN-DEPENDENT NADH-AZOREDUCTASE 1"/>
    <property type="match status" value="1"/>
</dbReference>
<keyword evidence="4 6" id="KW-0520">NAD</keyword>
<feature type="binding site" evidence="6">
    <location>
        <begin position="140"/>
        <end position="143"/>
    </location>
    <ligand>
        <name>FMN</name>
        <dbReference type="ChEBI" id="CHEBI:58210"/>
    </ligand>
</feature>
<accession>A0A7W2ELV3</accession>
<keyword evidence="3 6" id="KW-0560">Oxidoreductase</keyword>
<keyword evidence="1 6" id="KW-0285">Flavoprotein</keyword>
<comment type="subunit">
    <text evidence="6">Homodimer.</text>
</comment>
<dbReference type="GO" id="GO:0016652">
    <property type="term" value="F:oxidoreductase activity, acting on NAD(P)H as acceptor"/>
    <property type="evidence" value="ECO:0007669"/>
    <property type="project" value="UniProtKB-UniRule"/>
</dbReference>
<evidence type="ECO:0000259" key="7">
    <source>
        <dbReference type="Pfam" id="PF02525"/>
    </source>
</evidence>
<evidence type="ECO:0000313" key="9">
    <source>
        <dbReference type="Proteomes" id="UP000566711"/>
    </source>
</evidence>
<dbReference type="AlphaFoldDB" id="A0A7W2ELV3"/>
<proteinExistence type="inferred from homology"/>
<sequence length="203" mass="22308">MRKLLHVNASPRGAASSSYQAGQETVAHLLRREPSLQIFERCLGMAPLPHLDAAWNAASLMPAAARGDQEHSILALSEELIGELETADMVLISTPMHNFSLPATLKTWVDYVVRPNRTFHSTPDGKIGLLKNRPVRIIVSSGGALEPPASWQPDFITPYLHHIFGTLGVGDVEVIRLDNMNRGPDAVATSRARFAHWLAGFRF</sequence>
<feature type="binding site" evidence="6">
    <location>
        <position position="10"/>
    </location>
    <ligand>
        <name>FMN</name>
        <dbReference type="ChEBI" id="CHEBI:58210"/>
    </ligand>
</feature>
<dbReference type="EMBL" id="JACEZS010000028">
    <property type="protein sequence ID" value="MBA5608293.1"/>
    <property type="molecule type" value="Genomic_DNA"/>
</dbReference>
<dbReference type="Proteomes" id="UP000566711">
    <property type="component" value="Unassembled WGS sequence"/>
</dbReference>
<comment type="similarity">
    <text evidence="6">Belongs to the azoreductase type 1 family.</text>
</comment>
<evidence type="ECO:0000256" key="5">
    <source>
        <dbReference type="ARBA" id="ARBA00048542"/>
    </source>
</evidence>
<gene>
    <name evidence="6" type="primary">azoR</name>
    <name evidence="8" type="ORF">H3H36_23365</name>
</gene>
<comment type="caution">
    <text evidence="8">The sequence shown here is derived from an EMBL/GenBank/DDBJ whole genome shotgun (WGS) entry which is preliminary data.</text>
</comment>
<keyword evidence="2 6" id="KW-0288">FMN</keyword>
<evidence type="ECO:0000256" key="4">
    <source>
        <dbReference type="ARBA" id="ARBA00023027"/>
    </source>
</evidence>
<comment type="catalytic activity">
    <reaction evidence="5">
        <text>N,N-dimethyl-1,4-phenylenediamine + anthranilate + 2 NAD(+) = 2-(4-dimethylaminophenyl)diazenylbenzoate + 2 NADH + 2 H(+)</text>
        <dbReference type="Rhea" id="RHEA:55872"/>
        <dbReference type="ChEBI" id="CHEBI:15378"/>
        <dbReference type="ChEBI" id="CHEBI:15783"/>
        <dbReference type="ChEBI" id="CHEBI:16567"/>
        <dbReference type="ChEBI" id="CHEBI:57540"/>
        <dbReference type="ChEBI" id="CHEBI:57945"/>
        <dbReference type="ChEBI" id="CHEBI:71579"/>
        <dbReference type="EC" id="1.7.1.17"/>
    </reaction>
    <physiologicalReaction direction="right-to-left" evidence="5">
        <dbReference type="Rhea" id="RHEA:55874"/>
    </physiologicalReaction>
</comment>
<dbReference type="PANTHER" id="PTHR43741:SF4">
    <property type="entry name" value="FMN-DEPENDENT NADH:QUINONE OXIDOREDUCTASE"/>
    <property type="match status" value="1"/>
</dbReference>
<dbReference type="EC" id="1.6.5.-" evidence="6"/>
<evidence type="ECO:0000256" key="6">
    <source>
        <dbReference type="HAMAP-Rule" id="MF_01216"/>
    </source>
</evidence>
<evidence type="ECO:0000256" key="1">
    <source>
        <dbReference type="ARBA" id="ARBA00022630"/>
    </source>
</evidence>